<keyword evidence="1" id="KW-0812">Transmembrane</keyword>
<organism evidence="2 3">
    <name type="scientific">Paractinoplanes hotanensis</name>
    <dbReference type="NCBI Taxonomy" id="2906497"/>
    <lineage>
        <taxon>Bacteria</taxon>
        <taxon>Bacillati</taxon>
        <taxon>Actinomycetota</taxon>
        <taxon>Actinomycetes</taxon>
        <taxon>Micromonosporales</taxon>
        <taxon>Micromonosporaceae</taxon>
        <taxon>Paractinoplanes</taxon>
    </lineage>
</organism>
<reference evidence="2 3" key="1">
    <citation type="submission" date="2022-06" db="EMBL/GenBank/DDBJ databases">
        <title>Actinoplanes abujensis sp. nov., isolated from Nigerian arid soil.</title>
        <authorList>
            <person name="Ding P."/>
        </authorList>
    </citation>
    <scope>NUCLEOTIDE SEQUENCE [LARGE SCALE GENOMIC DNA]</scope>
    <source>
        <strain evidence="3">TRM88002</strain>
    </source>
</reference>
<accession>A0ABT0Y009</accession>
<feature type="transmembrane region" description="Helical" evidence="1">
    <location>
        <begin position="207"/>
        <end position="225"/>
    </location>
</feature>
<evidence type="ECO:0008006" key="4">
    <source>
        <dbReference type="Google" id="ProtNLM"/>
    </source>
</evidence>
<sequence length="235" mass="23383">MIWASLLLVAGALVVVLPVSRFRAVPRASVVALGRRVVAFAAAAPRQALAGGVALAAVLGLLLGGPVAGVIAGAYAGLGGRALVRRANRRQAAIARSAALDALAALAADLRAGLPPAEARSDSGDRLRRLTNSVWRLAERTGAPAADLVERIEADARAADRAGASAAAQAAGAQATSMLLAALPLAGLGLGVLMGADPFHVLLRTPLGAACGVAAVALQAAGLLWSERLVGGVTR</sequence>
<evidence type="ECO:0000313" key="3">
    <source>
        <dbReference type="Proteomes" id="UP001523216"/>
    </source>
</evidence>
<keyword evidence="1" id="KW-0472">Membrane</keyword>
<comment type="caution">
    <text evidence="2">The sequence shown here is derived from an EMBL/GenBank/DDBJ whole genome shotgun (WGS) entry which is preliminary data.</text>
</comment>
<evidence type="ECO:0000313" key="2">
    <source>
        <dbReference type="EMBL" id="MCM4079374.1"/>
    </source>
</evidence>
<gene>
    <name evidence="2" type="ORF">LXN57_17505</name>
</gene>
<name>A0ABT0Y009_9ACTN</name>
<protein>
    <recommendedName>
        <fullName evidence="4">Tight adherence protein B</fullName>
    </recommendedName>
</protein>
<keyword evidence="1" id="KW-1133">Transmembrane helix</keyword>
<dbReference type="RefSeq" id="WP_251799231.1">
    <property type="nucleotide sequence ID" value="NZ_JAMQOL010000022.1"/>
</dbReference>
<dbReference type="EMBL" id="JAMQOL010000022">
    <property type="protein sequence ID" value="MCM4079374.1"/>
    <property type="molecule type" value="Genomic_DNA"/>
</dbReference>
<keyword evidence="3" id="KW-1185">Reference proteome</keyword>
<proteinExistence type="predicted"/>
<dbReference type="PANTHER" id="PTHR35007">
    <property type="entry name" value="INTEGRAL MEMBRANE PROTEIN-RELATED"/>
    <property type="match status" value="1"/>
</dbReference>
<feature type="transmembrane region" description="Helical" evidence="1">
    <location>
        <begin position="48"/>
        <end position="76"/>
    </location>
</feature>
<evidence type="ECO:0000256" key="1">
    <source>
        <dbReference type="SAM" id="Phobius"/>
    </source>
</evidence>
<dbReference type="PANTHER" id="PTHR35007:SF4">
    <property type="entry name" value="CONSERVED TRANSMEMBRANE PROTEIN-RELATED"/>
    <property type="match status" value="1"/>
</dbReference>
<dbReference type="Proteomes" id="UP001523216">
    <property type="component" value="Unassembled WGS sequence"/>
</dbReference>
<feature type="transmembrane region" description="Helical" evidence="1">
    <location>
        <begin position="178"/>
        <end position="195"/>
    </location>
</feature>